<sequence>MRKAPYRPERIVIDSIERSVGYGAICEEMSSLSLLLRSFSRLGPVPSTCLPSLLVPFIPYCNCKSSVDYLAKHPSSKYSTGILLVENG</sequence>
<protein>
    <submittedName>
        <fullName evidence="1">Uncharacterized protein</fullName>
    </submittedName>
</protein>
<proteinExistence type="predicted"/>
<accession>A0A371IGZ9</accession>
<feature type="non-terminal residue" evidence="1">
    <location>
        <position position="1"/>
    </location>
</feature>
<dbReference type="Proteomes" id="UP000257109">
    <property type="component" value="Unassembled WGS sequence"/>
</dbReference>
<comment type="caution">
    <text evidence="1">The sequence shown here is derived from an EMBL/GenBank/DDBJ whole genome shotgun (WGS) entry which is preliminary data.</text>
</comment>
<dbReference type="AlphaFoldDB" id="A0A371IGZ9"/>
<dbReference type="EMBL" id="QJKJ01000100">
    <property type="protein sequence ID" value="RDY14273.1"/>
    <property type="molecule type" value="Genomic_DNA"/>
</dbReference>
<evidence type="ECO:0000313" key="1">
    <source>
        <dbReference type="EMBL" id="RDY14273.1"/>
    </source>
</evidence>
<evidence type="ECO:0000313" key="2">
    <source>
        <dbReference type="Proteomes" id="UP000257109"/>
    </source>
</evidence>
<name>A0A371IGZ9_MUCPR</name>
<keyword evidence="2" id="KW-1185">Reference proteome</keyword>
<gene>
    <name evidence="1" type="ORF">CR513_00687</name>
</gene>
<reference evidence="1" key="1">
    <citation type="submission" date="2018-05" db="EMBL/GenBank/DDBJ databases">
        <title>Draft genome of Mucuna pruriens seed.</title>
        <authorList>
            <person name="Nnadi N.E."/>
            <person name="Vos R."/>
            <person name="Hasami M.H."/>
            <person name="Devisetty U.K."/>
            <person name="Aguiy J.C."/>
        </authorList>
    </citation>
    <scope>NUCLEOTIDE SEQUENCE [LARGE SCALE GENOMIC DNA]</scope>
    <source>
        <strain evidence="1">JCA_2017</strain>
    </source>
</reference>
<organism evidence="1 2">
    <name type="scientific">Mucuna pruriens</name>
    <name type="common">Velvet bean</name>
    <name type="synonym">Dolichos pruriens</name>
    <dbReference type="NCBI Taxonomy" id="157652"/>
    <lineage>
        <taxon>Eukaryota</taxon>
        <taxon>Viridiplantae</taxon>
        <taxon>Streptophyta</taxon>
        <taxon>Embryophyta</taxon>
        <taxon>Tracheophyta</taxon>
        <taxon>Spermatophyta</taxon>
        <taxon>Magnoliopsida</taxon>
        <taxon>eudicotyledons</taxon>
        <taxon>Gunneridae</taxon>
        <taxon>Pentapetalae</taxon>
        <taxon>rosids</taxon>
        <taxon>fabids</taxon>
        <taxon>Fabales</taxon>
        <taxon>Fabaceae</taxon>
        <taxon>Papilionoideae</taxon>
        <taxon>50 kb inversion clade</taxon>
        <taxon>NPAAA clade</taxon>
        <taxon>indigoferoid/millettioid clade</taxon>
        <taxon>Phaseoleae</taxon>
        <taxon>Mucuna</taxon>
    </lineage>
</organism>